<dbReference type="EMBL" id="BQNB010018034">
    <property type="protein sequence ID" value="GJT69943.1"/>
    <property type="molecule type" value="Genomic_DNA"/>
</dbReference>
<dbReference type="Proteomes" id="UP001151760">
    <property type="component" value="Unassembled WGS sequence"/>
</dbReference>
<evidence type="ECO:0000313" key="3">
    <source>
        <dbReference type="Proteomes" id="UP001151760"/>
    </source>
</evidence>
<reference evidence="2" key="2">
    <citation type="submission" date="2022-01" db="EMBL/GenBank/DDBJ databases">
        <authorList>
            <person name="Yamashiro T."/>
            <person name="Shiraishi A."/>
            <person name="Satake H."/>
            <person name="Nakayama K."/>
        </authorList>
    </citation>
    <scope>NUCLEOTIDE SEQUENCE</scope>
</reference>
<protein>
    <submittedName>
        <fullName evidence="2">Uncharacterized protein</fullName>
    </submittedName>
</protein>
<keyword evidence="3" id="KW-1185">Reference proteome</keyword>
<name>A0ABQ5G2U6_9ASTR</name>
<evidence type="ECO:0000313" key="2">
    <source>
        <dbReference type="EMBL" id="GJT69943.1"/>
    </source>
</evidence>
<accession>A0ABQ5G2U6</accession>
<comment type="caution">
    <text evidence="2">The sequence shown here is derived from an EMBL/GenBank/DDBJ whole genome shotgun (WGS) entry which is preliminary data.</text>
</comment>
<proteinExistence type="predicted"/>
<keyword evidence="1" id="KW-0175">Coiled coil</keyword>
<organism evidence="2 3">
    <name type="scientific">Tanacetum coccineum</name>
    <dbReference type="NCBI Taxonomy" id="301880"/>
    <lineage>
        <taxon>Eukaryota</taxon>
        <taxon>Viridiplantae</taxon>
        <taxon>Streptophyta</taxon>
        <taxon>Embryophyta</taxon>
        <taxon>Tracheophyta</taxon>
        <taxon>Spermatophyta</taxon>
        <taxon>Magnoliopsida</taxon>
        <taxon>eudicotyledons</taxon>
        <taxon>Gunneridae</taxon>
        <taxon>Pentapetalae</taxon>
        <taxon>asterids</taxon>
        <taxon>campanulids</taxon>
        <taxon>Asterales</taxon>
        <taxon>Asteraceae</taxon>
        <taxon>Asteroideae</taxon>
        <taxon>Anthemideae</taxon>
        <taxon>Anthemidinae</taxon>
        <taxon>Tanacetum</taxon>
    </lineage>
</organism>
<sequence>MVEPEKPLKKKYQILIDEEIAQRLQEELQAELEEEESLARQKEEYANIVEWNNVQAMIDADYELAIRLQAQEQAELTFEEWSKMFVELLDNSNSVDSKKQKLDKSVKVKVDDEAEMKKHMELVFDD</sequence>
<evidence type="ECO:0000256" key="1">
    <source>
        <dbReference type="SAM" id="Coils"/>
    </source>
</evidence>
<reference evidence="2" key="1">
    <citation type="journal article" date="2022" name="Int. J. Mol. Sci.">
        <title>Draft Genome of Tanacetum Coccineum: Genomic Comparison of Closely Related Tanacetum-Family Plants.</title>
        <authorList>
            <person name="Yamashiro T."/>
            <person name="Shiraishi A."/>
            <person name="Nakayama K."/>
            <person name="Satake H."/>
        </authorList>
    </citation>
    <scope>NUCLEOTIDE SEQUENCE</scope>
</reference>
<feature type="coiled-coil region" evidence="1">
    <location>
        <begin position="16"/>
        <end position="45"/>
    </location>
</feature>
<gene>
    <name evidence="2" type="ORF">Tco_1029229</name>
</gene>